<reference evidence="3" key="1">
    <citation type="journal article" date="2016" name="Nat. Genet.">
        <title>The genome sequences of Arachis duranensis and Arachis ipaensis, the diploid ancestors of cultivated peanut.</title>
        <authorList>
            <person name="Bertioli D.J."/>
            <person name="Cannon S.B."/>
            <person name="Froenicke L."/>
            <person name="Huang G."/>
            <person name="Farmer A.D."/>
            <person name="Cannon E.K."/>
            <person name="Liu X."/>
            <person name="Gao D."/>
            <person name="Clevenger J."/>
            <person name="Dash S."/>
            <person name="Ren L."/>
            <person name="Moretzsohn M.C."/>
            <person name="Shirasawa K."/>
            <person name="Huang W."/>
            <person name="Vidigal B."/>
            <person name="Abernathy B."/>
            <person name="Chu Y."/>
            <person name="Niederhuth C.E."/>
            <person name="Umale P."/>
            <person name="Araujo A.C."/>
            <person name="Kozik A."/>
            <person name="Kim K.D."/>
            <person name="Burow M.D."/>
            <person name="Varshney R.K."/>
            <person name="Wang X."/>
            <person name="Zhang X."/>
            <person name="Barkley N."/>
            <person name="Guimaraes P.M."/>
            <person name="Isobe S."/>
            <person name="Guo B."/>
            <person name="Liao B."/>
            <person name="Stalker H.T."/>
            <person name="Schmitz R.J."/>
            <person name="Scheffler B.E."/>
            <person name="Leal-Bertioli S.C."/>
            <person name="Xun X."/>
            <person name="Jackson S.A."/>
            <person name="Michelmore R."/>
            <person name="Ozias-Akins P."/>
        </authorList>
    </citation>
    <scope>NUCLEOTIDE SEQUENCE [LARGE SCALE GENOMIC DNA]</scope>
    <source>
        <strain evidence="3">cv. V14167</strain>
    </source>
</reference>
<sequence>MMEAEPEIAAVAKVARAMTLRRHHSMSDLTLESVPEVAEIIEDEVQDEAESEAIAELRKLLEERKTLAEVLERERKALKQENARSEMKARELERKLIVTEINEIKERSKRFRVEQSLMEKIHEKLGEIGILTEKIEKLEKALRNCEERARCMEWVAIGLRERVREAERAIGVAGLDGRRGSRCGGEEEELELPPWPVVVKGLGLAGAISAAVAAMIYFWFGRHKSRR</sequence>
<accession>A0A6P4CMU6</accession>
<name>A0A6P4CMU6_ARADU</name>
<dbReference type="RefSeq" id="XP_015954282.2">
    <property type="nucleotide sequence ID" value="XM_016098796.2"/>
</dbReference>
<proteinExistence type="predicted"/>
<dbReference type="AlphaFoldDB" id="A0A6P4CMU6"/>
<evidence type="ECO:0000256" key="2">
    <source>
        <dbReference type="SAM" id="Phobius"/>
    </source>
</evidence>
<evidence type="ECO:0000313" key="5">
    <source>
        <dbReference type="RefSeq" id="XP_052115334.1"/>
    </source>
</evidence>
<keyword evidence="3" id="KW-1185">Reference proteome</keyword>
<dbReference type="KEGG" id="adu:127745743"/>
<keyword evidence="1" id="KW-0175">Coiled coil</keyword>
<gene>
    <name evidence="4" type="primary">LOC107478662</name>
    <name evidence="5" type="synonym">LOC127745743</name>
</gene>
<keyword evidence="2" id="KW-1133">Transmembrane helix</keyword>
<dbReference type="KEGG" id="adu:107478662"/>
<feature type="coiled-coil region" evidence="1">
    <location>
        <begin position="54"/>
        <end position="95"/>
    </location>
</feature>
<evidence type="ECO:0000313" key="3">
    <source>
        <dbReference type="Proteomes" id="UP000515211"/>
    </source>
</evidence>
<evidence type="ECO:0000256" key="1">
    <source>
        <dbReference type="SAM" id="Coils"/>
    </source>
</evidence>
<dbReference type="RefSeq" id="XP_052115334.1">
    <property type="nucleotide sequence ID" value="XM_052259374.1"/>
</dbReference>
<organism evidence="3 4">
    <name type="scientific">Arachis duranensis</name>
    <name type="common">Wild peanut</name>
    <dbReference type="NCBI Taxonomy" id="130453"/>
    <lineage>
        <taxon>Eukaryota</taxon>
        <taxon>Viridiplantae</taxon>
        <taxon>Streptophyta</taxon>
        <taxon>Embryophyta</taxon>
        <taxon>Tracheophyta</taxon>
        <taxon>Spermatophyta</taxon>
        <taxon>Magnoliopsida</taxon>
        <taxon>eudicotyledons</taxon>
        <taxon>Gunneridae</taxon>
        <taxon>Pentapetalae</taxon>
        <taxon>rosids</taxon>
        <taxon>fabids</taxon>
        <taxon>Fabales</taxon>
        <taxon>Fabaceae</taxon>
        <taxon>Papilionoideae</taxon>
        <taxon>50 kb inversion clade</taxon>
        <taxon>dalbergioids sensu lato</taxon>
        <taxon>Dalbergieae</taxon>
        <taxon>Pterocarpus clade</taxon>
        <taxon>Arachis</taxon>
    </lineage>
</organism>
<reference evidence="4 5" key="2">
    <citation type="submission" date="2025-04" db="UniProtKB">
        <authorList>
            <consortium name="RefSeq"/>
        </authorList>
    </citation>
    <scope>IDENTIFICATION</scope>
    <source>
        <tissue evidence="4 5">Whole plant</tissue>
    </source>
</reference>
<feature type="transmembrane region" description="Helical" evidence="2">
    <location>
        <begin position="201"/>
        <end position="220"/>
    </location>
</feature>
<protein>
    <submittedName>
        <fullName evidence="4 5">Peroxisomal and mitochondrial division factor 1-like</fullName>
    </submittedName>
</protein>
<dbReference type="Proteomes" id="UP000515211">
    <property type="component" value="Chromosome 1"/>
</dbReference>
<evidence type="ECO:0000313" key="4">
    <source>
        <dbReference type="RefSeq" id="XP_015954282.2"/>
    </source>
</evidence>
<dbReference type="GeneID" id="107478662"/>
<keyword evidence="2" id="KW-0812">Transmembrane</keyword>
<keyword evidence="2" id="KW-0472">Membrane</keyword>
<feature type="coiled-coil region" evidence="1">
    <location>
        <begin position="121"/>
        <end position="155"/>
    </location>
</feature>